<reference evidence="3 4" key="1">
    <citation type="submission" date="2020-04" db="EMBL/GenBank/DDBJ databases">
        <title>MicrobeNet Type strains.</title>
        <authorList>
            <person name="Nicholson A.C."/>
        </authorList>
    </citation>
    <scope>NUCLEOTIDE SEQUENCE [LARGE SCALE GENOMIC DNA]</scope>
    <source>
        <strain evidence="3 4">ATCC BAA-788</strain>
    </source>
</reference>
<dbReference type="InterPro" id="IPR012341">
    <property type="entry name" value="6hp_glycosidase-like_sf"/>
</dbReference>
<protein>
    <submittedName>
        <fullName evidence="3">Amylo-alpha-1,6-glucosidase</fullName>
    </submittedName>
</protein>
<dbReference type="AlphaFoldDB" id="A0A7X6KWJ7"/>
<feature type="domain" description="Putative glycogen debranching enzyme N-terminal" evidence="1">
    <location>
        <begin position="15"/>
        <end position="134"/>
    </location>
</feature>
<name>A0A7X6KWJ7_9CELL</name>
<accession>A0A7X6KWJ7</accession>
<dbReference type="EMBL" id="JAAXOX010000005">
    <property type="protein sequence ID" value="NKY23338.1"/>
    <property type="molecule type" value="Genomic_DNA"/>
</dbReference>
<evidence type="ECO:0000313" key="3">
    <source>
        <dbReference type="EMBL" id="NKY23338.1"/>
    </source>
</evidence>
<dbReference type="Proteomes" id="UP000581206">
    <property type="component" value="Unassembled WGS sequence"/>
</dbReference>
<dbReference type="RefSeq" id="WP_168630467.1">
    <property type="nucleotide sequence ID" value="NZ_BONL01000002.1"/>
</dbReference>
<dbReference type="InterPro" id="IPR054491">
    <property type="entry name" value="MGH1-like_GH"/>
</dbReference>
<dbReference type="Pfam" id="PF14742">
    <property type="entry name" value="GDE_N_bis"/>
    <property type="match status" value="1"/>
</dbReference>
<dbReference type="InterPro" id="IPR008928">
    <property type="entry name" value="6-hairpin_glycosidase_sf"/>
</dbReference>
<evidence type="ECO:0000313" key="4">
    <source>
        <dbReference type="Proteomes" id="UP000581206"/>
    </source>
</evidence>
<comment type="caution">
    <text evidence="3">The sequence shown here is derived from an EMBL/GenBank/DDBJ whole genome shotgun (WGS) entry which is preliminary data.</text>
</comment>
<dbReference type="GO" id="GO:0005975">
    <property type="term" value="P:carbohydrate metabolic process"/>
    <property type="evidence" value="ECO:0007669"/>
    <property type="project" value="InterPro"/>
</dbReference>
<keyword evidence="4" id="KW-1185">Reference proteome</keyword>
<dbReference type="Pfam" id="PF22422">
    <property type="entry name" value="MGH1-like_GH"/>
    <property type="match status" value="1"/>
</dbReference>
<feature type="domain" description="Mannosylglycerate hydrolase MGH1-like glycoside hydrolase" evidence="2">
    <location>
        <begin position="339"/>
        <end position="575"/>
    </location>
</feature>
<evidence type="ECO:0000259" key="1">
    <source>
        <dbReference type="Pfam" id="PF14742"/>
    </source>
</evidence>
<organism evidence="3 4">
    <name type="scientific">Cellulomonas denverensis</name>
    <dbReference type="NCBI Taxonomy" id="264297"/>
    <lineage>
        <taxon>Bacteria</taxon>
        <taxon>Bacillati</taxon>
        <taxon>Actinomycetota</taxon>
        <taxon>Actinomycetes</taxon>
        <taxon>Micrococcales</taxon>
        <taxon>Cellulomonadaceae</taxon>
        <taxon>Cellulomonas</taxon>
    </lineage>
</organism>
<dbReference type="Gene3D" id="1.50.10.10">
    <property type="match status" value="1"/>
</dbReference>
<sequence length="681" mass="71497">MELQPLLHDLLAAVHAPTQAWSAQDGQIRTGVEGVLHGDVRVLSAAVLTVDGAEPEPIGGAPDGTGRVRVTTLTRGIDAPGADPTARLDRLRTVLPGTVTEELTLSCSTPAPVTGTLTLRLRPDGSSMDRIKAGLPPVDAPAVHLDAEGASWSSDADISTVLTAPGADLSLDGEDLLLRWTLTATTGAPVTVSWSLAITDANPVVQAPADLAPEWSVPQVTAADRRLPALLDQSLTDLASLRMTASFAPQDVFLAAGAPWFFTLFGRDSIWAARMLLPLGTELAAGTLRTLAVLQGEKTDPATAEQPGKILHEVRRATLHIPGEGTVLPPVYYGTVDATALWICLLHDAWRWGMPADQVEALLPHLERALAWMSDHGAVDGFLAYRDETGTGLANQGWKDSGDSVQWRTGELAEGPIALAEVQGYAHEAAIGGATLLDAFGRDGGDHWRGWAADLAERFRAAFWVEDDRGRYPGIALDAHRRVVDTVTSNIGHLLGTGILTAEEEATVAARLLDPAMDSGYGLRTMAEGSAGFWPLRYHGGAVWPHDTAIVIQGLARAGHATEAATLAEGLLAAAGGFDQRLPELYSGDRRGTVPAVLPYPAACRPQAWSAASSVAVLTSVLGLRPDAPAGTLEVAGSAALGALEVRGLRFAGAGVDVQVDADGRTTARTDGRVRVRVGGR</sequence>
<dbReference type="InterPro" id="IPR032856">
    <property type="entry name" value="GDE_N_bis"/>
</dbReference>
<dbReference type="SUPFAM" id="SSF48208">
    <property type="entry name" value="Six-hairpin glycosidases"/>
    <property type="match status" value="1"/>
</dbReference>
<evidence type="ECO:0000259" key="2">
    <source>
        <dbReference type="Pfam" id="PF22422"/>
    </source>
</evidence>
<proteinExistence type="predicted"/>
<gene>
    <name evidence="3" type="ORF">HGA03_11760</name>
</gene>